<feature type="non-terminal residue" evidence="2">
    <location>
        <position position="1"/>
    </location>
</feature>
<sequence length="106" mass="11126">AELAGRSLGHAGDIDESARVVADRLCGSDTVFRPMARASRLTIDACPLVWCEPPAVAGEWLESADAGGVEALFHDTAGGLCGYVLIGDRIMQADRLAPLLQAGYRA</sequence>
<protein>
    <submittedName>
        <fullName evidence="2">FAD-dependent oxidoreductase</fullName>
    </submittedName>
</protein>
<keyword evidence="3" id="KW-1185">Reference proteome</keyword>
<gene>
    <name evidence="2" type="ORF">GPA21_18590</name>
</gene>
<evidence type="ECO:0000313" key="3">
    <source>
        <dbReference type="Proteomes" id="UP000599523"/>
    </source>
</evidence>
<proteinExistence type="predicted"/>
<organism evidence="2 3">
    <name type="scientific">Azoarcus taiwanensis</name>
    <dbReference type="NCBI Taxonomy" id="666964"/>
    <lineage>
        <taxon>Bacteria</taxon>
        <taxon>Pseudomonadati</taxon>
        <taxon>Pseudomonadota</taxon>
        <taxon>Betaproteobacteria</taxon>
        <taxon>Rhodocyclales</taxon>
        <taxon>Zoogloeaceae</taxon>
        <taxon>Azoarcus</taxon>
    </lineage>
</organism>
<evidence type="ECO:0000259" key="1">
    <source>
        <dbReference type="Pfam" id="PF18113"/>
    </source>
</evidence>
<dbReference type="InterPro" id="IPR041364">
    <property type="entry name" value="Rbx-bd"/>
</dbReference>
<dbReference type="EMBL" id="WTVM01000179">
    <property type="protein sequence ID" value="NMG04960.1"/>
    <property type="molecule type" value="Genomic_DNA"/>
</dbReference>
<comment type="caution">
    <text evidence="2">The sequence shown here is derived from an EMBL/GenBank/DDBJ whole genome shotgun (WGS) entry which is preliminary data.</text>
</comment>
<dbReference type="Proteomes" id="UP000599523">
    <property type="component" value="Unassembled WGS sequence"/>
</dbReference>
<name>A0A972JBE4_9RHOO</name>
<reference evidence="2" key="1">
    <citation type="submission" date="2019-12" db="EMBL/GenBank/DDBJ databases">
        <title>Comparative genomics gives insights into the taxonomy of the Azoarcus-Aromatoleum group and reveals separate origins of nif in the plant-associated Azoarcus and non-plant-associated Aromatoleum sub-groups.</title>
        <authorList>
            <person name="Lafos M."/>
            <person name="Maluk M."/>
            <person name="Batista M."/>
            <person name="Junghare M."/>
            <person name="Carmona M."/>
            <person name="Faoro H."/>
            <person name="Cruz L.M."/>
            <person name="Battistoni F."/>
            <person name="De Souza E."/>
            <person name="Pedrosa F."/>
            <person name="Chen W.-M."/>
            <person name="Poole P.S."/>
            <person name="Dixon R.A."/>
            <person name="James E.K."/>
        </authorList>
    </citation>
    <scope>NUCLEOTIDE SEQUENCE</scope>
    <source>
        <strain evidence="2">NSC3</strain>
    </source>
</reference>
<dbReference type="Gene3D" id="3.30.390.120">
    <property type="match status" value="1"/>
</dbReference>
<accession>A0A972JBE4</accession>
<dbReference type="AlphaFoldDB" id="A0A972JBE4"/>
<evidence type="ECO:0000313" key="2">
    <source>
        <dbReference type="EMBL" id="NMG04960.1"/>
    </source>
</evidence>
<dbReference type="Pfam" id="PF18113">
    <property type="entry name" value="Rbx_binding"/>
    <property type="match status" value="1"/>
</dbReference>
<feature type="domain" description="Rubredoxin binding" evidence="1">
    <location>
        <begin position="44"/>
        <end position="97"/>
    </location>
</feature>